<proteinExistence type="predicted"/>
<dbReference type="EMBL" id="GBXM01091602">
    <property type="protein sequence ID" value="JAH16975.1"/>
    <property type="molecule type" value="Transcribed_RNA"/>
</dbReference>
<reference evidence="1" key="1">
    <citation type="submission" date="2014-11" db="EMBL/GenBank/DDBJ databases">
        <authorList>
            <person name="Amaro Gonzalez C."/>
        </authorList>
    </citation>
    <scope>NUCLEOTIDE SEQUENCE</scope>
</reference>
<reference evidence="1" key="2">
    <citation type="journal article" date="2015" name="Fish Shellfish Immunol.">
        <title>Early steps in the European eel (Anguilla anguilla)-Vibrio vulnificus interaction in the gills: Role of the RtxA13 toxin.</title>
        <authorList>
            <person name="Callol A."/>
            <person name="Pajuelo D."/>
            <person name="Ebbesson L."/>
            <person name="Teles M."/>
            <person name="MacKenzie S."/>
            <person name="Amaro C."/>
        </authorList>
    </citation>
    <scope>NUCLEOTIDE SEQUENCE</scope>
</reference>
<evidence type="ECO:0000313" key="1">
    <source>
        <dbReference type="EMBL" id="JAH16975.1"/>
    </source>
</evidence>
<organism evidence="1">
    <name type="scientific">Anguilla anguilla</name>
    <name type="common">European freshwater eel</name>
    <name type="synonym">Muraena anguilla</name>
    <dbReference type="NCBI Taxonomy" id="7936"/>
    <lineage>
        <taxon>Eukaryota</taxon>
        <taxon>Metazoa</taxon>
        <taxon>Chordata</taxon>
        <taxon>Craniata</taxon>
        <taxon>Vertebrata</taxon>
        <taxon>Euteleostomi</taxon>
        <taxon>Actinopterygii</taxon>
        <taxon>Neopterygii</taxon>
        <taxon>Teleostei</taxon>
        <taxon>Anguilliformes</taxon>
        <taxon>Anguillidae</taxon>
        <taxon>Anguilla</taxon>
    </lineage>
</organism>
<dbReference type="AlphaFoldDB" id="A0A0E9QKV6"/>
<protein>
    <submittedName>
        <fullName evidence="1">Uncharacterized protein</fullName>
    </submittedName>
</protein>
<name>A0A0E9QKV6_ANGAN</name>
<accession>A0A0E9QKV6</accession>
<sequence length="46" mass="5041">MLQPHACGFNSHTECSGGQCGHTAVNHLQVATDAPMYMWRNNVIIV</sequence>